<evidence type="ECO:0000256" key="1">
    <source>
        <dbReference type="ARBA" id="ARBA00022574"/>
    </source>
</evidence>
<dbReference type="PANTHER" id="PTHR46108:SF3">
    <property type="entry name" value="WD REPEAT- AND FYVE DOMAIN-CONTAINING PROTEIN 4"/>
    <property type="match status" value="1"/>
</dbReference>
<reference evidence="2" key="2">
    <citation type="submission" date="2025-08" db="UniProtKB">
        <authorList>
            <consortium name="Ensembl"/>
        </authorList>
    </citation>
    <scope>IDENTIFICATION</scope>
</reference>
<evidence type="ECO:0000313" key="3">
    <source>
        <dbReference type="Proteomes" id="UP000694397"/>
    </source>
</evidence>
<dbReference type="OrthoDB" id="10018316at2759"/>
<evidence type="ECO:0000313" key="2">
    <source>
        <dbReference type="Ensembl" id="ENSSFOP00015026168.1"/>
    </source>
</evidence>
<dbReference type="GeneTree" id="ENSGT00940000155684"/>
<protein>
    <submittedName>
        <fullName evidence="2">Uncharacterized protein</fullName>
    </submittedName>
</protein>
<keyword evidence="1" id="KW-0853">WD repeat</keyword>
<keyword evidence="3" id="KW-1185">Reference proteome</keyword>
<reference evidence="2 3" key="1">
    <citation type="submission" date="2019-04" db="EMBL/GenBank/DDBJ databases">
        <authorList>
            <consortium name="Wellcome Sanger Institute Data Sharing"/>
        </authorList>
    </citation>
    <scope>NUCLEOTIDE SEQUENCE [LARGE SCALE GENOMIC DNA]</scope>
</reference>
<dbReference type="GO" id="GO:0019882">
    <property type="term" value="P:antigen processing and presentation"/>
    <property type="evidence" value="ECO:0007669"/>
    <property type="project" value="TreeGrafter"/>
</dbReference>
<dbReference type="Proteomes" id="UP000694397">
    <property type="component" value="Chromosome 8"/>
</dbReference>
<accession>A0A8C9RY85</accession>
<name>A0A8C9RY85_SCLFO</name>
<dbReference type="InterPro" id="IPR051944">
    <property type="entry name" value="BEACH_domain_protein"/>
</dbReference>
<dbReference type="Ensembl" id="ENSSFOT00015026462.2">
    <property type="protein sequence ID" value="ENSSFOP00015026168.1"/>
    <property type="gene ID" value="ENSSFOG00015016792.2"/>
</dbReference>
<dbReference type="PANTHER" id="PTHR46108">
    <property type="entry name" value="BLUE CHEESE"/>
    <property type="match status" value="1"/>
</dbReference>
<sequence length="1698" mass="189093">MLSSTGFLQVILQLCDHSCCVEVLVETQELQCLIIALTSLWDQCSSSWRRQASRVLKAVSSAQTSNTVSALKAKDCIKISIQNLLKIPEQIPGPVLAEVAVGVFSFVKDSYPHDPALFEEFESNEGYAVLKTIMSRQVDGVTAENVQAVKDFLRLLATFTLYGRAELKVAVCVSNPQPPGFKFDPFLTKGSSVKNLTAFRIIQSSFFNSENVHTCSQILHTIRHIWLWDKANFFLLEWTLQSLAQLAGCVSRKPPPVHLLFFELVELVVLHLSYIPHETLREVQRTVEQGASLPFSVAALDSFHRLILQTDLICDVLRDSGMLQLLLVHLKKQAKVLRKAGVTGTFDTFKHLTCNMLKVVAVMALKSVRNTVSIKDFGMIPYVKIFIDDEQLRGPALSILEQLSQMNPEEYMSSTIGALCSSTEAELALKRDLLQVQSQDTLEPNCWNAFRTVGGFTGLISVLVDMEGALLEPPMGLWASLPHPHVMEVLFLTLHTLAVAVQVHSVNSHLFHAAGHYERLAEALLNLGCFQKPPLGHSPVTADHGYCRTFLQLLEVLETPGAAMPQSLQECIRLLAYLEQFALGVHQGSELTADSVLKMCVCVYTLKTEFYTLCNVIVLFRFDQTILYPGAVQVIMTLLPNIFSSEDPQLSMELQLSVAHHIQSLVKSERNRQIMCEAGLLRTLLIHCQDILDSEENPLHLPVVRIFEKLASQAIDPAGLRQFLCLGHPLMCESEKSPSCPQAGEPAVPNGKHPSPDIHFQKLKHSYSILTMSTKLTIPHHRTVSLVSMTSPRSFQPHSVSATPSFVEFNMSSCGYGCLFLPSLATVKGVSADATETGGIGSGKDCRGFPPAAGLSFSTWFLISHFSSARDAHPVRLLTVLRHMSRAELQYTCLAVTVTFPDRCLLISMEEEPFQFLDMMEPEVQPQSSLPSAARFKCSRQLLPAQWHHLVVTIAKDVKKSCIVTAYLNGTVIGVSKMKYIQPFPGPCISMDPTAVIDVCGIIGTPSLWKQLSPLCWRAGPAYLFEEVLTPESIEIIYKQGTKYLGNFQSLCTSGLSMFKLIAEERISFGINPAVSSVTTVAEIRDLYNEVDCRLIAKEVGIPSRDNYTPIFFTKNIAQHLSGTSRTIGASLVGHSGVRTFTSNSAADSFLYIGGPAVVLSLVAMASDDSSMYTAVKVMLSVLSTSGFHLQLLAFLLKKKACLISSRTFQLLLSIVGTMELGSSLAHVQNHSAFLDLLCDFEVWNTVMNLMVHVSDPMLLFLLCGPTVTCHKVTTIATVMEHLLKGYFNAQDICRYFCNHLTCLTYYSPRKFGVNQQTLNYFVLCFSLQTPARTIWIRNQLLEMLLSLTSSDSSLSEEMFCALGPDWFLLFLHSHLHSSTVLSGLMLLTRFLPNPLLLNKFREGISPGAVVIKMKEEPSIVIENLRPQSWSHECMSSACPGFQVLQKLLVHHVKFPQVYGVLAHLLLQKTDFESLRVKVMCLLAPWPLSFSVLFILYCLKPSMDTKDSWQTLYPGSIMQFFCLIHSLYPQDPLWVSTDFLHALAGTIFPTEAPEAPLSRATHPARKQVCDFIRILLMDSLINIPARTETHPFVLLLEFSPEMASHEQKQIFQTEVLEFLMDIVHMTCQEEDTSDHKSRPSGKIATLIENVAFFSKKLVEKLYTGMFVAEPEKILVFIAEQIVVVSILQVDDRDKNIIS</sequence>
<organism evidence="2 3">
    <name type="scientific">Scleropages formosus</name>
    <name type="common">Asian bonytongue</name>
    <name type="synonym">Osteoglossum formosum</name>
    <dbReference type="NCBI Taxonomy" id="113540"/>
    <lineage>
        <taxon>Eukaryota</taxon>
        <taxon>Metazoa</taxon>
        <taxon>Chordata</taxon>
        <taxon>Craniata</taxon>
        <taxon>Vertebrata</taxon>
        <taxon>Euteleostomi</taxon>
        <taxon>Actinopterygii</taxon>
        <taxon>Neopterygii</taxon>
        <taxon>Teleostei</taxon>
        <taxon>Osteoglossocephala</taxon>
        <taxon>Osteoglossomorpha</taxon>
        <taxon>Osteoglossiformes</taxon>
        <taxon>Osteoglossidae</taxon>
        <taxon>Scleropages</taxon>
    </lineage>
</organism>
<proteinExistence type="predicted"/>
<reference evidence="2" key="3">
    <citation type="submission" date="2025-09" db="UniProtKB">
        <authorList>
            <consortium name="Ensembl"/>
        </authorList>
    </citation>
    <scope>IDENTIFICATION</scope>
</reference>